<reference evidence="2" key="1">
    <citation type="journal article" date="2021" name="Genome Biol. Evol.">
        <title>A High-Quality Reference Genome for a Parasitic Bivalve with Doubly Uniparental Inheritance (Bivalvia: Unionida).</title>
        <authorList>
            <person name="Smith C.H."/>
        </authorList>
    </citation>
    <scope>NUCLEOTIDE SEQUENCE</scope>
    <source>
        <strain evidence="2">CHS0354</strain>
    </source>
</reference>
<protein>
    <submittedName>
        <fullName evidence="2">Uncharacterized protein</fullName>
    </submittedName>
</protein>
<evidence type="ECO:0000256" key="1">
    <source>
        <dbReference type="SAM" id="MobiDB-lite"/>
    </source>
</evidence>
<reference evidence="2" key="2">
    <citation type="journal article" date="2021" name="Genome Biol. Evol.">
        <title>Developing a high-quality reference genome for a parasitic bivalve with doubly uniparental inheritance (Bivalvia: Unionida).</title>
        <authorList>
            <person name="Smith C.H."/>
        </authorList>
    </citation>
    <scope>NUCLEOTIDE SEQUENCE</scope>
    <source>
        <strain evidence="2">CHS0354</strain>
        <tissue evidence="2">Mantle</tissue>
    </source>
</reference>
<dbReference type="EMBL" id="JAEAOA010001146">
    <property type="protein sequence ID" value="KAK3593593.1"/>
    <property type="molecule type" value="Genomic_DNA"/>
</dbReference>
<organism evidence="2 3">
    <name type="scientific">Potamilus streckersoni</name>
    <dbReference type="NCBI Taxonomy" id="2493646"/>
    <lineage>
        <taxon>Eukaryota</taxon>
        <taxon>Metazoa</taxon>
        <taxon>Spiralia</taxon>
        <taxon>Lophotrochozoa</taxon>
        <taxon>Mollusca</taxon>
        <taxon>Bivalvia</taxon>
        <taxon>Autobranchia</taxon>
        <taxon>Heteroconchia</taxon>
        <taxon>Palaeoheterodonta</taxon>
        <taxon>Unionida</taxon>
        <taxon>Unionoidea</taxon>
        <taxon>Unionidae</taxon>
        <taxon>Ambleminae</taxon>
        <taxon>Lampsilini</taxon>
        <taxon>Potamilus</taxon>
    </lineage>
</organism>
<dbReference type="Proteomes" id="UP001195483">
    <property type="component" value="Unassembled WGS sequence"/>
</dbReference>
<dbReference type="AlphaFoldDB" id="A0AAE0VWW0"/>
<accession>A0AAE0VWW0</accession>
<sequence>MFDYILCFMLNRKSEEYRKELSNLEHRYQEDIKNLEKDKERTKEQEQLQRQAARKEMKEKDIVKEECQRLKRKLDESENENAALKLSHKEEIGAQKEEIRKIEERLEAKNNQLTNQLDNERKAKEDALLKKSEEYRKELSNLEHRYQEDIKNLEKDKERFAAKEYMDFFRFRLKKKLDESENENAALKLSHKEEIGALKEEIRKIEERKSSIALAKVFKVNLDQSQELLYINLPVTGDRNDE</sequence>
<proteinExistence type="predicted"/>
<gene>
    <name evidence="2" type="ORF">CHS0354_018689</name>
</gene>
<evidence type="ECO:0000313" key="3">
    <source>
        <dbReference type="Proteomes" id="UP001195483"/>
    </source>
</evidence>
<reference evidence="2" key="3">
    <citation type="submission" date="2023-05" db="EMBL/GenBank/DDBJ databases">
        <authorList>
            <person name="Smith C.H."/>
        </authorList>
    </citation>
    <scope>NUCLEOTIDE SEQUENCE</scope>
    <source>
        <strain evidence="2">CHS0354</strain>
        <tissue evidence="2">Mantle</tissue>
    </source>
</reference>
<name>A0AAE0VWW0_9BIVA</name>
<feature type="region of interest" description="Disordered" evidence="1">
    <location>
        <begin position="33"/>
        <end position="59"/>
    </location>
</feature>
<evidence type="ECO:0000313" key="2">
    <source>
        <dbReference type="EMBL" id="KAK3593593.1"/>
    </source>
</evidence>
<comment type="caution">
    <text evidence="2">The sequence shown here is derived from an EMBL/GenBank/DDBJ whole genome shotgun (WGS) entry which is preliminary data.</text>
</comment>
<keyword evidence="3" id="KW-1185">Reference proteome</keyword>